<evidence type="ECO:0000313" key="4">
    <source>
        <dbReference type="Proteomes" id="UP001232445"/>
    </source>
</evidence>
<dbReference type="Pfam" id="PF13115">
    <property type="entry name" value="YtkA"/>
    <property type="match status" value="1"/>
</dbReference>
<protein>
    <submittedName>
        <fullName evidence="3">Nitrogen fixation protein FixH</fullName>
    </submittedName>
</protein>
<feature type="domain" description="YtkA-like" evidence="2">
    <location>
        <begin position="30"/>
        <end position="105"/>
    </location>
</feature>
<dbReference type="PROSITE" id="PS51257">
    <property type="entry name" value="PROKAR_LIPOPROTEIN"/>
    <property type="match status" value="1"/>
</dbReference>
<gene>
    <name evidence="3" type="ORF">J2S00_001865</name>
</gene>
<evidence type="ECO:0000313" key="3">
    <source>
        <dbReference type="EMBL" id="MDQ0339079.1"/>
    </source>
</evidence>
<name>A0ABU0CT76_9BACI</name>
<keyword evidence="1" id="KW-0732">Signal</keyword>
<feature type="chain" id="PRO_5045919705" evidence="1">
    <location>
        <begin position="32"/>
        <end position="124"/>
    </location>
</feature>
<dbReference type="Proteomes" id="UP001232445">
    <property type="component" value="Unassembled WGS sequence"/>
</dbReference>
<accession>A0ABU0CT76</accession>
<dbReference type="EMBL" id="JAUSUQ010000006">
    <property type="protein sequence ID" value="MDQ0339079.1"/>
    <property type="molecule type" value="Genomic_DNA"/>
</dbReference>
<keyword evidence="4" id="KW-1185">Reference proteome</keyword>
<sequence>MKKYGRNIKYAVVLMVILMAMIGCSSGPAYEAEITAEGAVHEDKVVLHLTVTEGEQPVSGLDIKGILEMRRMDHGIIEVHFVETEAGTYRGEAQLPMGGEWIATLQIDNGQEHVRQIVEFEVMD</sequence>
<dbReference type="InterPro" id="IPR032693">
    <property type="entry name" value="YtkA-like_dom"/>
</dbReference>
<reference evidence="3 4" key="1">
    <citation type="submission" date="2023-07" db="EMBL/GenBank/DDBJ databases">
        <title>Genomic Encyclopedia of Type Strains, Phase IV (KMG-IV): sequencing the most valuable type-strain genomes for metagenomic binning, comparative biology and taxonomic classification.</title>
        <authorList>
            <person name="Goeker M."/>
        </authorList>
    </citation>
    <scope>NUCLEOTIDE SEQUENCE [LARGE SCALE GENOMIC DNA]</scope>
    <source>
        <strain evidence="3 4">DSM 17740</strain>
    </source>
</reference>
<proteinExistence type="predicted"/>
<feature type="signal peptide" evidence="1">
    <location>
        <begin position="1"/>
        <end position="31"/>
    </location>
</feature>
<evidence type="ECO:0000259" key="2">
    <source>
        <dbReference type="Pfam" id="PF13115"/>
    </source>
</evidence>
<organism evidence="3 4">
    <name type="scientific">Caldalkalibacillus uzonensis</name>
    <dbReference type="NCBI Taxonomy" id="353224"/>
    <lineage>
        <taxon>Bacteria</taxon>
        <taxon>Bacillati</taxon>
        <taxon>Bacillota</taxon>
        <taxon>Bacilli</taxon>
        <taxon>Bacillales</taxon>
        <taxon>Bacillaceae</taxon>
        <taxon>Caldalkalibacillus</taxon>
    </lineage>
</organism>
<comment type="caution">
    <text evidence="3">The sequence shown here is derived from an EMBL/GenBank/DDBJ whole genome shotgun (WGS) entry which is preliminary data.</text>
</comment>
<evidence type="ECO:0000256" key="1">
    <source>
        <dbReference type="SAM" id="SignalP"/>
    </source>
</evidence>
<dbReference type="RefSeq" id="WP_307338510.1">
    <property type="nucleotide sequence ID" value="NZ_JAUSUQ010000006.1"/>
</dbReference>